<dbReference type="HAMAP" id="MF_01898">
    <property type="entry name" value="GyrB"/>
    <property type="match status" value="1"/>
</dbReference>
<evidence type="ECO:0000256" key="5">
    <source>
        <dbReference type="ARBA" id="ARBA00022741"/>
    </source>
</evidence>
<dbReference type="EC" id="5.6.2.2" evidence="11"/>
<comment type="catalytic activity">
    <reaction evidence="1 11">
        <text>ATP-dependent breakage, passage and rejoining of double-stranded DNA.</text>
        <dbReference type="EC" id="5.6.2.2"/>
    </reaction>
</comment>
<keyword evidence="5 11" id="KW-0547">Nucleotide-binding</keyword>
<evidence type="ECO:0000259" key="12">
    <source>
        <dbReference type="PROSITE" id="PS50880"/>
    </source>
</evidence>
<dbReference type="OrthoDB" id="9802808at2"/>
<keyword evidence="3 11" id="KW-0963">Cytoplasm</keyword>
<evidence type="ECO:0000256" key="6">
    <source>
        <dbReference type="ARBA" id="ARBA00022840"/>
    </source>
</evidence>
<dbReference type="CDD" id="cd16928">
    <property type="entry name" value="HATPase_GyrB-like"/>
    <property type="match status" value="1"/>
</dbReference>
<dbReference type="InterPro" id="IPR013760">
    <property type="entry name" value="Topo_IIA-like_dom_sf"/>
</dbReference>
<dbReference type="Pfam" id="PF01751">
    <property type="entry name" value="Toprim"/>
    <property type="match status" value="1"/>
</dbReference>
<dbReference type="InterPro" id="IPR003594">
    <property type="entry name" value="HATPase_dom"/>
</dbReference>
<evidence type="ECO:0000256" key="7">
    <source>
        <dbReference type="ARBA" id="ARBA00022842"/>
    </source>
</evidence>
<reference evidence="14" key="1">
    <citation type="submission" date="2017-11" db="EMBL/GenBank/DDBJ databases">
        <authorList>
            <person name="Seth-Smith MB H."/>
        </authorList>
    </citation>
    <scope>NUCLEOTIDE SEQUENCE [LARGE SCALE GENOMIC DNA]</scope>
</reference>
<dbReference type="Gene3D" id="3.30.230.10">
    <property type="match status" value="1"/>
</dbReference>
<dbReference type="InterPro" id="IPR020568">
    <property type="entry name" value="Ribosomal_Su5_D2-typ_SF"/>
</dbReference>
<keyword evidence="9" id="KW-0238">DNA-binding</keyword>
<evidence type="ECO:0000256" key="2">
    <source>
        <dbReference type="ARBA" id="ARBA00010708"/>
    </source>
</evidence>
<organism evidence="13 14">
    <name type="scientific">Chlamydia poikilotherma</name>
    <dbReference type="NCBI Taxonomy" id="1967783"/>
    <lineage>
        <taxon>Bacteria</taxon>
        <taxon>Pseudomonadati</taxon>
        <taxon>Chlamydiota</taxon>
        <taxon>Chlamydiia</taxon>
        <taxon>Chlamydiales</taxon>
        <taxon>Chlamydiaceae</taxon>
        <taxon>Chlamydia/Chlamydophila group</taxon>
        <taxon>Chlamydia</taxon>
    </lineage>
</organism>
<keyword evidence="8 11" id="KW-0799">Topoisomerase</keyword>
<dbReference type="InterPro" id="IPR013506">
    <property type="entry name" value="Topo_IIA_bsu_dom2"/>
</dbReference>
<dbReference type="PRINTS" id="PR00418">
    <property type="entry name" value="TPI2FAMILY"/>
</dbReference>
<dbReference type="GO" id="GO:0005524">
    <property type="term" value="F:ATP binding"/>
    <property type="evidence" value="ECO:0007669"/>
    <property type="project" value="UniProtKB-UniRule"/>
</dbReference>
<dbReference type="Proteomes" id="UP000258476">
    <property type="component" value="Chromosome"/>
</dbReference>
<dbReference type="KEGG" id="chla:C834K_0531"/>
<dbReference type="AlphaFoldDB" id="A0A3B0PMK4"/>
<keyword evidence="10 11" id="KW-0413">Isomerase</keyword>
<dbReference type="SMART" id="SM00387">
    <property type="entry name" value="HATPase_c"/>
    <property type="match status" value="1"/>
</dbReference>
<feature type="binding site" evidence="11">
    <location>
        <position position="513"/>
    </location>
    <ligand>
        <name>Mg(2+)</name>
        <dbReference type="ChEBI" id="CHEBI:18420"/>
        <label>2</label>
    </ligand>
</feature>
<dbReference type="EMBL" id="LS992154">
    <property type="protein sequence ID" value="SYX08989.1"/>
    <property type="molecule type" value="Genomic_DNA"/>
</dbReference>
<keyword evidence="4 11" id="KW-0479">Metal-binding</keyword>
<dbReference type="PANTHER" id="PTHR45866">
    <property type="entry name" value="DNA GYRASE/TOPOISOMERASE SUBUNIT B"/>
    <property type="match status" value="1"/>
</dbReference>
<dbReference type="InterPro" id="IPR011557">
    <property type="entry name" value="GyrB"/>
</dbReference>
<dbReference type="GO" id="GO:0005737">
    <property type="term" value="C:cytoplasm"/>
    <property type="evidence" value="ECO:0007669"/>
    <property type="project" value="UniProtKB-SubCell"/>
</dbReference>
<dbReference type="SUPFAM" id="SSF56719">
    <property type="entry name" value="Type II DNA topoisomerase"/>
    <property type="match status" value="1"/>
</dbReference>
<dbReference type="GO" id="GO:0006261">
    <property type="term" value="P:DNA-templated DNA replication"/>
    <property type="evidence" value="ECO:0007669"/>
    <property type="project" value="UniProtKB-UniRule"/>
</dbReference>
<dbReference type="FunFam" id="3.30.565.10:FF:000002">
    <property type="entry name" value="DNA gyrase subunit B"/>
    <property type="match status" value="1"/>
</dbReference>
<dbReference type="InterPro" id="IPR034160">
    <property type="entry name" value="TOPRIM_GyrB"/>
</dbReference>
<evidence type="ECO:0000256" key="4">
    <source>
        <dbReference type="ARBA" id="ARBA00022723"/>
    </source>
</evidence>
<feature type="site" description="Interaction with DNA" evidence="11">
    <location>
        <position position="462"/>
    </location>
</feature>
<dbReference type="RefSeq" id="WP_117274297.1">
    <property type="nucleotide sequence ID" value="NZ_LS992154.1"/>
</dbReference>
<dbReference type="FunFam" id="3.40.50.670:FF:000007">
    <property type="entry name" value="DNA gyrase subunit B"/>
    <property type="match status" value="1"/>
</dbReference>
<accession>A0A3B0PMK4</accession>
<evidence type="ECO:0000256" key="3">
    <source>
        <dbReference type="ARBA" id="ARBA00022490"/>
    </source>
</evidence>
<dbReference type="GO" id="GO:0005694">
    <property type="term" value="C:chromosome"/>
    <property type="evidence" value="ECO:0007669"/>
    <property type="project" value="InterPro"/>
</dbReference>
<dbReference type="InterPro" id="IPR036890">
    <property type="entry name" value="HATPase_C_sf"/>
</dbReference>
<keyword evidence="7 11" id="KW-0460">Magnesium</keyword>
<dbReference type="NCBIfam" id="NF004189">
    <property type="entry name" value="PRK05644.1"/>
    <property type="match status" value="1"/>
</dbReference>
<sequence length="806" mass="90489">MDAKEKSYDASAITVLEGLQAVRERPGMYIGDTGIAGLHHLVYEVIDNSIDEAMAGYCSEIHVRILEDGSITISDNGRGIPIQIHEKESKKQGRDVSALEVVLTVLHAGGKFDKDSYKVSGGLHGVGVSCVNALAEKLVATVYKDKQAYQMEFSRGIPVTALQALGATDKQGTEITFYPDNKIFSSCIFDRSILIKRIRELAFLNRGVTIIFEDDRDVSFDKVVFFYEGGIQSFVSYLNQNKESLFPEPIYISGIRAGDDGDIEFEAALQWNSGYSELIYSYANNIPTRQGGTHLTGFSTALTRVLNAYIKAHNLAKNDKLSLTGEDIREGLTAVVSVKVPNPQFEGQTKQKLGNSDVGSVSQQITGETLTTFFDENPQIAKMIVEKVFIAAQAREAAKKARELTLRKSALDSARLPGKLIDCLEKDPGKCEMYIVEGDSAGGSAKQGRDRRFQAILPIRGKILNVEKARLQKIFQNQEIGTIIAALGCGIGSDNFNLSKLRYRRIIIMTDADVDGSHIRTLLLTFFYRHMTALIENECVYIAQPPLYKVSKKKDFRYILSEKEMDDYLLTLGIRDSKLVFKNGDREISGEALDNFVKLILNVENFIVALEKKAVPFSEFLEMRKETSGYPLYYCPPKSGKQGGRYFYSTEEKDQEILNSEDPDSVKVIELYKTAVFAEIQEELRDYGLDIRHYLNPKDSEMVIINEDSKTLPYTCYTLKEVIDHLKTLGRKGIEIQRYKGLGEMNADQLWDTTMNPEQRTLVRVSLKDAVEADHIFTMLMGEEVPPRREFIENHALSVKMNNLDI</sequence>
<dbReference type="InterPro" id="IPR018522">
    <property type="entry name" value="TopoIIA_CS"/>
</dbReference>
<proteinExistence type="inferred from homology"/>
<feature type="site" description="Interaction with DNA" evidence="11">
    <location>
        <position position="465"/>
    </location>
</feature>
<dbReference type="NCBIfam" id="TIGR01059">
    <property type="entry name" value="gyrB"/>
    <property type="match status" value="1"/>
</dbReference>
<dbReference type="InterPro" id="IPR001241">
    <property type="entry name" value="Topo_IIA"/>
</dbReference>
<dbReference type="Gene3D" id="3.40.50.670">
    <property type="match status" value="2"/>
</dbReference>
<keyword evidence="6 11" id="KW-0067">ATP-binding</keyword>
<dbReference type="InterPro" id="IPR006171">
    <property type="entry name" value="TOPRIM_dom"/>
</dbReference>
<dbReference type="Pfam" id="PF00986">
    <property type="entry name" value="DNA_gyraseB_C"/>
    <property type="match status" value="1"/>
</dbReference>
<dbReference type="SUPFAM" id="SSF55874">
    <property type="entry name" value="ATPase domain of HSP90 chaperone/DNA topoisomerase II/histidine kinase"/>
    <property type="match status" value="1"/>
</dbReference>
<dbReference type="GO" id="GO:0046872">
    <property type="term" value="F:metal ion binding"/>
    <property type="evidence" value="ECO:0007669"/>
    <property type="project" value="UniProtKB-KW"/>
</dbReference>
<feature type="binding site" evidence="11">
    <location>
        <position position="511"/>
    </location>
    <ligand>
        <name>Mg(2+)</name>
        <dbReference type="ChEBI" id="CHEBI:18420"/>
        <label>1</label>
        <note>catalytic</note>
    </ligand>
</feature>
<dbReference type="Pfam" id="PF02518">
    <property type="entry name" value="HATPase_c"/>
    <property type="match status" value="1"/>
</dbReference>
<dbReference type="Pfam" id="PF00204">
    <property type="entry name" value="DNA_gyraseB"/>
    <property type="match status" value="1"/>
</dbReference>
<dbReference type="InterPro" id="IPR013759">
    <property type="entry name" value="Topo_IIA_B_C"/>
</dbReference>
<dbReference type="InterPro" id="IPR002288">
    <property type="entry name" value="DNA_gyrase_B_C"/>
</dbReference>
<dbReference type="PANTHER" id="PTHR45866:SF1">
    <property type="entry name" value="DNA GYRASE SUBUNIT B, MITOCHONDRIAL"/>
    <property type="match status" value="1"/>
</dbReference>
<feature type="binding site" evidence="11">
    <location>
        <position position="437"/>
    </location>
    <ligand>
        <name>Mg(2+)</name>
        <dbReference type="ChEBI" id="CHEBI:18420"/>
        <label>1</label>
        <note>catalytic</note>
    </ligand>
</feature>
<feature type="domain" description="Toprim" evidence="12">
    <location>
        <begin position="431"/>
        <end position="546"/>
    </location>
</feature>
<comment type="subunit">
    <text evidence="11">Heterotetramer, composed of two GyrA and two GyrB chains. In the heterotetramer, GyrA contains the active site tyrosine that forms a transient covalent intermediate with DNA, while GyrB binds cofactors and catalyzes ATP hydrolysis.</text>
</comment>
<dbReference type="CDD" id="cd03366">
    <property type="entry name" value="TOPRIM_TopoIIA_GyrB"/>
    <property type="match status" value="1"/>
</dbReference>
<name>A0A3B0PMK4_9CHLA</name>
<comment type="miscellaneous">
    <text evidence="11">Few gyrases are as efficient as E.coli at forming negative supercoils. Not all organisms have 2 type II topoisomerases; in organisms with a single type II topoisomerase this enzyme also has to decatenate newly replicated chromosomes.</text>
</comment>
<evidence type="ECO:0000313" key="13">
    <source>
        <dbReference type="EMBL" id="SYX08989.1"/>
    </source>
</evidence>
<evidence type="ECO:0000256" key="8">
    <source>
        <dbReference type="ARBA" id="ARBA00023029"/>
    </source>
</evidence>
<dbReference type="GO" id="GO:0006265">
    <property type="term" value="P:DNA topological change"/>
    <property type="evidence" value="ECO:0007669"/>
    <property type="project" value="UniProtKB-UniRule"/>
</dbReference>
<dbReference type="SMART" id="SM00433">
    <property type="entry name" value="TOP2c"/>
    <property type="match status" value="1"/>
</dbReference>
<protein>
    <recommendedName>
        <fullName evidence="11">DNA gyrase subunit B</fullName>
        <ecNumber evidence="11">5.6.2.2</ecNumber>
    </recommendedName>
</protein>
<dbReference type="FunFam" id="3.30.230.10:FF:000005">
    <property type="entry name" value="DNA gyrase subunit B"/>
    <property type="match status" value="1"/>
</dbReference>
<dbReference type="GO" id="GO:0003918">
    <property type="term" value="F:DNA topoisomerase type II (double strand cut, ATP-hydrolyzing) activity"/>
    <property type="evidence" value="ECO:0007669"/>
    <property type="project" value="UniProtKB-UniRule"/>
</dbReference>
<evidence type="ECO:0000313" key="14">
    <source>
        <dbReference type="Proteomes" id="UP000258476"/>
    </source>
</evidence>
<keyword evidence="14" id="KW-1185">Reference proteome</keyword>
<evidence type="ECO:0000256" key="9">
    <source>
        <dbReference type="ARBA" id="ARBA00023125"/>
    </source>
</evidence>
<gene>
    <name evidence="13" type="primary">gyrB_2</name>
    <name evidence="11" type="synonym">gyrB</name>
    <name evidence="13" type="ORF">C834K_0531</name>
</gene>
<evidence type="ECO:0000256" key="11">
    <source>
        <dbReference type="HAMAP-Rule" id="MF_01898"/>
    </source>
</evidence>
<dbReference type="SUPFAM" id="SSF54211">
    <property type="entry name" value="Ribosomal protein S5 domain 2-like"/>
    <property type="match status" value="1"/>
</dbReference>
<comment type="cofactor">
    <cofactor evidence="11">
        <name>Mg(2+)</name>
        <dbReference type="ChEBI" id="CHEBI:18420"/>
    </cofactor>
    <cofactor evidence="11">
        <name>Mn(2+)</name>
        <dbReference type="ChEBI" id="CHEBI:29035"/>
    </cofactor>
    <cofactor evidence="11">
        <name>Ca(2+)</name>
        <dbReference type="ChEBI" id="CHEBI:29108"/>
    </cofactor>
    <text evidence="11">Binds two Mg(2+) per subunit. The magnesium ions form salt bridges with both the protein and the DNA. Can also accept other divalent metal cations, such as Mn(2+) or Ca(2+).</text>
</comment>
<dbReference type="InterPro" id="IPR014721">
    <property type="entry name" value="Ribsml_uS5_D2-typ_fold_subgr"/>
</dbReference>
<feature type="binding site" evidence="11">
    <location>
        <position position="511"/>
    </location>
    <ligand>
        <name>Mg(2+)</name>
        <dbReference type="ChEBI" id="CHEBI:18420"/>
        <label>2</label>
    </ligand>
</feature>
<evidence type="ECO:0000256" key="1">
    <source>
        <dbReference type="ARBA" id="ARBA00000185"/>
    </source>
</evidence>
<dbReference type="InterPro" id="IPR000565">
    <property type="entry name" value="Topo_IIA_B"/>
</dbReference>
<evidence type="ECO:0000256" key="10">
    <source>
        <dbReference type="ARBA" id="ARBA00023235"/>
    </source>
</evidence>
<dbReference type="CDD" id="cd00822">
    <property type="entry name" value="TopoII_Trans_DNA_gyrase"/>
    <property type="match status" value="1"/>
</dbReference>
<dbReference type="NCBIfam" id="NF011501">
    <property type="entry name" value="PRK14939.1"/>
    <property type="match status" value="1"/>
</dbReference>
<comment type="subcellular location">
    <subcellularLocation>
        <location evidence="11">Cytoplasm</location>
    </subcellularLocation>
</comment>
<dbReference type="GO" id="GO:0003677">
    <property type="term" value="F:DNA binding"/>
    <property type="evidence" value="ECO:0007669"/>
    <property type="project" value="UniProtKB-KW"/>
</dbReference>
<dbReference type="PRINTS" id="PR01159">
    <property type="entry name" value="DNAGYRASEB"/>
</dbReference>
<comment type="similarity">
    <text evidence="2 11">Belongs to the type II topoisomerase GyrB family.</text>
</comment>
<comment type="function">
    <text evidence="11">A type II topoisomerase that negatively supercoils closed circular double-stranded (ds) DNA in an ATP-dependent manner to modulate DNA topology and maintain chromosomes in an underwound state. Negative supercoiling favors strand separation, and DNA replication, transcription, recombination and repair, all of which involve strand separation. Also able to catalyze the interconversion of other topological isomers of dsDNA rings, including catenanes and knotted rings. Type II topoisomerases break and join 2 DNA strands simultaneously in an ATP-dependent manner.</text>
</comment>
<dbReference type="PROSITE" id="PS00177">
    <property type="entry name" value="TOPOISOMERASE_II"/>
    <property type="match status" value="1"/>
</dbReference>
<dbReference type="Gene3D" id="3.30.565.10">
    <property type="entry name" value="Histidine kinase-like ATPase, C-terminal domain"/>
    <property type="match status" value="1"/>
</dbReference>
<dbReference type="PROSITE" id="PS50880">
    <property type="entry name" value="TOPRIM"/>
    <property type="match status" value="1"/>
</dbReference>